<organism evidence="1">
    <name type="scientific">sediment metagenome</name>
    <dbReference type="NCBI Taxonomy" id="749907"/>
    <lineage>
        <taxon>unclassified sequences</taxon>
        <taxon>metagenomes</taxon>
        <taxon>ecological metagenomes</taxon>
    </lineage>
</organism>
<evidence type="ECO:0000313" key="1">
    <source>
        <dbReference type="EMBL" id="EFK96680.1"/>
    </source>
</evidence>
<name>D9PIC8_9ZZZZ</name>
<reference evidence="1" key="1">
    <citation type="submission" date="2010-07" db="EMBL/GenBank/DDBJ databases">
        <authorList>
            <consortium name="CONSOLIDER consortium CSD2007-00005"/>
            <person name="Guazzaroni M.-E."/>
            <person name="Richter M."/>
            <person name="Garcia-Salamanca A."/>
            <person name="Yarza P."/>
            <person name="Ferrer M."/>
        </authorList>
    </citation>
    <scope>NUCLEOTIDE SEQUENCE</scope>
</reference>
<comment type="caution">
    <text evidence="1">The sequence shown here is derived from an EMBL/GenBank/DDBJ whole genome shotgun (WGS) entry which is preliminary data.</text>
</comment>
<dbReference type="AlphaFoldDB" id="D9PIC8"/>
<dbReference type="EMBL" id="ADZX01000424">
    <property type="protein sequence ID" value="EFK96680.1"/>
    <property type="molecule type" value="Genomic_DNA"/>
</dbReference>
<reference evidence="1" key="2">
    <citation type="journal article" date="2011" name="Microb. Ecol.">
        <title>Taxonomic and Functional Metagenomic Profiling of the Microbial Community in the Anoxic Sediment of a Sub-saline Shallow Lake (Laguna de Carrizo, Central Spain).</title>
        <authorList>
            <person name="Ferrer M."/>
            <person name="Guazzaroni M.E."/>
            <person name="Richter M."/>
            <person name="Garcia-Salamanca A."/>
            <person name="Yarza P."/>
            <person name="Suarez-Suarez A."/>
            <person name="Solano J."/>
            <person name="Alcaide M."/>
            <person name="van Dillewijn P."/>
            <person name="Molina-Henares M.A."/>
            <person name="Lopez-Cortes N."/>
            <person name="Al-Ramahi Y."/>
            <person name="Guerrero C."/>
            <person name="Acosta A."/>
            <person name="de Eugenio L.I."/>
            <person name="Martinez V."/>
            <person name="Marques S."/>
            <person name="Rojo F."/>
            <person name="Santero E."/>
            <person name="Genilloud O."/>
            <person name="Perez-Perez J."/>
            <person name="Rossello-Mora R."/>
            <person name="Ramos J.L."/>
        </authorList>
    </citation>
    <scope>NUCLEOTIDE SEQUENCE</scope>
</reference>
<proteinExistence type="predicted"/>
<sequence>MAKVTNLEEVRAEKAPVCDYCGDPDHKGTFECPRIKQVKFDNDEDTVTITLWHPSLMAGGE</sequence>
<accession>D9PIC8</accession>
<gene>
    <name evidence="1" type="ORF">LDC_1284</name>
</gene>
<protein>
    <submittedName>
        <fullName evidence="1">Uncharacterized protein</fullName>
    </submittedName>
</protein>